<evidence type="ECO:0000313" key="1">
    <source>
        <dbReference type="EMBL" id="KAI3694019.1"/>
    </source>
</evidence>
<reference evidence="1 2" key="2">
    <citation type="journal article" date="2022" name="Mol. Ecol. Resour.">
        <title>The genomes of chicory, endive, great burdock and yacon provide insights into Asteraceae paleo-polyploidization history and plant inulin production.</title>
        <authorList>
            <person name="Fan W."/>
            <person name="Wang S."/>
            <person name="Wang H."/>
            <person name="Wang A."/>
            <person name="Jiang F."/>
            <person name="Liu H."/>
            <person name="Zhao H."/>
            <person name="Xu D."/>
            <person name="Zhang Y."/>
        </authorList>
    </citation>
    <scope>NUCLEOTIDE SEQUENCE [LARGE SCALE GENOMIC DNA]</scope>
    <source>
        <strain evidence="2">cv. Yunnan</strain>
        <tissue evidence="1">Leaves</tissue>
    </source>
</reference>
<dbReference type="EMBL" id="CM042043">
    <property type="protein sequence ID" value="KAI3694019.1"/>
    <property type="molecule type" value="Genomic_DNA"/>
</dbReference>
<evidence type="ECO:0000313" key="2">
    <source>
        <dbReference type="Proteomes" id="UP001056120"/>
    </source>
</evidence>
<comment type="caution">
    <text evidence="1">The sequence shown here is derived from an EMBL/GenBank/DDBJ whole genome shotgun (WGS) entry which is preliminary data.</text>
</comment>
<reference evidence="2" key="1">
    <citation type="journal article" date="2022" name="Mol. Ecol. Resour.">
        <title>The genomes of chicory, endive, great burdock and yacon provide insights into Asteraceae palaeo-polyploidization history and plant inulin production.</title>
        <authorList>
            <person name="Fan W."/>
            <person name="Wang S."/>
            <person name="Wang H."/>
            <person name="Wang A."/>
            <person name="Jiang F."/>
            <person name="Liu H."/>
            <person name="Zhao H."/>
            <person name="Xu D."/>
            <person name="Zhang Y."/>
        </authorList>
    </citation>
    <scope>NUCLEOTIDE SEQUENCE [LARGE SCALE GENOMIC DNA]</scope>
    <source>
        <strain evidence="2">cv. Yunnan</strain>
    </source>
</reference>
<organism evidence="1 2">
    <name type="scientific">Smallanthus sonchifolius</name>
    <dbReference type="NCBI Taxonomy" id="185202"/>
    <lineage>
        <taxon>Eukaryota</taxon>
        <taxon>Viridiplantae</taxon>
        <taxon>Streptophyta</taxon>
        <taxon>Embryophyta</taxon>
        <taxon>Tracheophyta</taxon>
        <taxon>Spermatophyta</taxon>
        <taxon>Magnoliopsida</taxon>
        <taxon>eudicotyledons</taxon>
        <taxon>Gunneridae</taxon>
        <taxon>Pentapetalae</taxon>
        <taxon>asterids</taxon>
        <taxon>campanulids</taxon>
        <taxon>Asterales</taxon>
        <taxon>Asteraceae</taxon>
        <taxon>Asteroideae</taxon>
        <taxon>Heliantheae alliance</taxon>
        <taxon>Millerieae</taxon>
        <taxon>Smallanthus</taxon>
    </lineage>
</organism>
<name>A0ACB8Z7R5_9ASTR</name>
<gene>
    <name evidence="1" type="ORF">L1987_76977</name>
</gene>
<keyword evidence="2" id="KW-1185">Reference proteome</keyword>
<sequence>MGGERRWEEVSGRRRRKEKAALGYDRVGRQGVQEDRRWDQSRKGGRSFAKVLVSNNGVQGHSVNSHGPEMKVVKVAEDSESSAGIGFWGESVQGAVGNPLEGEEVREAPEGEVKSRFYMGKSRSRAHGRSVGPSSGCTARPKKRNRLELDDPFDLDRFLGPVQVEPILSKEISDSIEGDSGLGIAGNFDLNTRASSEFGGSVEASATMELAVGRNSGGVDDPFDQEMEEDIGATVKLGVKVGAAVQEFRDLVRLSIQDEGNNVVVR</sequence>
<accession>A0ACB8Z7R5</accession>
<protein>
    <submittedName>
        <fullName evidence="1">Uncharacterized protein</fullName>
    </submittedName>
</protein>
<dbReference type="Proteomes" id="UP001056120">
    <property type="component" value="Linkage Group LG26"/>
</dbReference>
<proteinExistence type="predicted"/>